<dbReference type="Gene3D" id="3.40.140.10">
    <property type="entry name" value="Cytidine Deaminase, domain 2"/>
    <property type="match status" value="1"/>
</dbReference>
<sequence length="95" mass="10764">MKIYKRGIFHGASIIAHQNVPEKGERPLGAVIVQNGKNIAIGINDAWETRNPTNHTGMKAFGKRISLRLRDLSQWRPCPTCLGEIRKKDTFIILR</sequence>
<dbReference type="GO" id="GO:0003824">
    <property type="term" value="F:catalytic activity"/>
    <property type="evidence" value="ECO:0007669"/>
    <property type="project" value="InterPro"/>
</dbReference>
<gene>
    <name evidence="2" type="ORF">CN689_18395</name>
</gene>
<dbReference type="AlphaFoldDB" id="A0AAX0RZ09"/>
<dbReference type="SUPFAM" id="SSF53927">
    <property type="entry name" value="Cytidine deaminase-like"/>
    <property type="match status" value="1"/>
</dbReference>
<proteinExistence type="predicted"/>
<dbReference type="Proteomes" id="UP000220106">
    <property type="component" value="Unassembled WGS sequence"/>
</dbReference>
<organism evidence="2 3">
    <name type="scientific">Peribacillus butanolivorans</name>
    <dbReference type="NCBI Taxonomy" id="421767"/>
    <lineage>
        <taxon>Bacteria</taxon>
        <taxon>Bacillati</taxon>
        <taxon>Bacillota</taxon>
        <taxon>Bacilli</taxon>
        <taxon>Bacillales</taxon>
        <taxon>Bacillaceae</taxon>
        <taxon>Peribacillus</taxon>
    </lineage>
</organism>
<evidence type="ECO:0000259" key="1">
    <source>
        <dbReference type="Pfam" id="PF00383"/>
    </source>
</evidence>
<dbReference type="InterPro" id="IPR002125">
    <property type="entry name" value="CMP_dCMP_dom"/>
</dbReference>
<evidence type="ECO:0000313" key="3">
    <source>
        <dbReference type="Proteomes" id="UP000220106"/>
    </source>
</evidence>
<protein>
    <recommendedName>
        <fullName evidence="1">CMP/dCMP-type deaminase domain-containing protein</fullName>
    </recommendedName>
</protein>
<dbReference type="EMBL" id="NUEQ01000032">
    <property type="protein sequence ID" value="PEJ31252.1"/>
    <property type="molecule type" value="Genomic_DNA"/>
</dbReference>
<name>A0AAX0RZ09_9BACI</name>
<dbReference type="Pfam" id="PF00383">
    <property type="entry name" value="dCMP_cyt_deam_1"/>
    <property type="match status" value="1"/>
</dbReference>
<comment type="caution">
    <text evidence="2">The sequence shown here is derived from an EMBL/GenBank/DDBJ whole genome shotgun (WGS) entry which is preliminary data.</text>
</comment>
<dbReference type="InterPro" id="IPR016193">
    <property type="entry name" value="Cytidine_deaminase-like"/>
</dbReference>
<reference evidence="2 3" key="1">
    <citation type="submission" date="2017-09" db="EMBL/GenBank/DDBJ databases">
        <title>Large-scale bioinformatics analysis of Bacillus genomes uncovers conserved roles of natural products in bacterial physiology.</title>
        <authorList>
            <consortium name="Agbiome Team Llc"/>
            <person name="Bleich R.M."/>
            <person name="Kirk G.J."/>
            <person name="Santa Maria K.C."/>
            <person name="Allen S.E."/>
            <person name="Farag S."/>
            <person name="Shank E.A."/>
            <person name="Bowers A."/>
        </authorList>
    </citation>
    <scope>NUCLEOTIDE SEQUENCE [LARGE SCALE GENOMIC DNA]</scope>
    <source>
        <strain evidence="2 3">AFS003229</strain>
    </source>
</reference>
<accession>A0AAX0RZ09</accession>
<feature type="domain" description="CMP/dCMP-type deaminase" evidence="1">
    <location>
        <begin position="15"/>
        <end position="87"/>
    </location>
</feature>
<evidence type="ECO:0000313" key="2">
    <source>
        <dbReference type="EMBL" id="PEJ31252.1"/>
    </source>
</evidence>